<dbReference type="InterPro" id="IPR005754">
    <property type="entry name" value="Sortase"/>
</dbReference>
<proteinExistence type="predicted"/>
<feature type="transmembrane region" description="Helical" evidence="2">
    <location>
        <begin position="12"/>
        <end position="36"/>
    </location>
</feature>
<gene>
    <name evidence="3" type="ORF">Hgul01_04622</name>
</gene>
<evidence type="ECO:0000256" key="1">
    <source>
        <dbReference type="ARBA" id="ARBA00022801"/>
    </source>
</evidence>
<dbReference type="CDD" id="cd00004">
    <property type="entry name" value="Sortase"/>
    <property type="match status" value="1"/>
</dbReference>
<protein>
    <recommendedName>
        <fullName evidence="5">Sortase</fullName>
    </recommendedName>
</protein>
<dbReference type="SUPFAM" id="SSF63817">
    <property type="entry name" value="Sortase"/>
    <property type="match status" value="1"/>
</dbReference>
<evidence type="ECO:0000313" key="4">
    <source>
        <dbReference type="Proteomes" id="UP001428290"/>
    </source>
</evidence>
<keyword evidence="1" id="KW-0378">Hydrolase</keyword>
<organism evidence="3 4">
    <name type="scientific">Herpetosiphon gulosus</name>
    <dbReference type="NCBI Taxonomy" id="1973496"/>
    <lineage>
        <taxon>Bacteria</taxon>
        <taxon>Bacillati</taxon>
        <taxon>Chloroflexota</taxon>
        <taxon>Chloroflexia</taxon>
        <taxon>Herpetosiphonales</taxon>
        <taxon>Herpetosiphonaceae</taxon>
        <taxon>Herpetosiphon</taxon>
    </lineage>
</organism>
<dbReference type="EMBL" id="BAABRU010000024">
    <property type="protein sequence ID" value="GAA5530799.1"/>
    <property type="molecule type" value="Genomic_DNA"/>
</dbReference>
<keyword evidence="2" id="KW-0472">Membrane</keyword>
<evidence type="ECO:0000256" key="2">
    <source>
        <dbReference type="SAM" id="Phobius"/>
    </source>
</evidence>
<dbReference type="NCBIfam" id="TIGR01076">
    <property type="entry name" value="sortase_fam"/>
    <property type="match status" value="1"/>
</dbReference>
<dbReference type="Pfam" id="PF04203">
    <property type="entry name" value="Sortase"/>
    <property type="match status" value="1"/>
</dbReference>
<keyword evidence="2" id="KW-0812">Transmembrane</keyword>
<comment type="caution">
    <text evidence="3">The sequence shown here is derived from an EMBL/GenBank/DDBJ whole genome shotgun (WGS) entry which is preliminary data.</text>
</comment>
<keyword evidence="2" id="KW-1133">Transmembrane helix</keyword>
<evidence type="ECO:0008006" key="5">
    <source>
        <dbReference type="Google" id="ProtNLM"/>
    </source>
</evidence>
<dbReference type="Gene3D" id="2.40.260.10">
    <property type="entry name" value="Sortase"/>
    <property type="match status" value="1"/>
</dbReference>
<dbReference type="Proteomes" id="UP001428290">
    <property type="component" value="Unassembled WGS sequence"/>
</dbReference>
<sequence>MQSDMTHRLIHLVTVLVAVAGIGMLSGVGWVVWSFVATTQAVQARQAALPLLPSVRPVVAATATVEPTQAVLPTATPLPTATATPVPTALPLPPLDALRIPAINLARPVLPAHFSDGVWDVPQYAVGHHADSGQPGDGTNIVLNGHVGGSDPVFADLALLQPGDLLWLYRGTLATAYVVSDTLRIQVVGAAPDQVGAEAERLLSPTDHELVTLITCWPPTGPNAFDQRLIVRAVRQEGQP</sequence>
<reference evidence="3 4" key="1">
    <citation type="submission" date="2024-02" db="EMBL/GenBank/DDBJ databases">
        <title>Herpetosiphon gulosus NBRC 112829.</title>
        <authorList>
            <person name="Ichikawa N."/>
            <person name="Katano-Makiyama Y."/>
            <person name="Hidaka K."/>
        </authorList>
    </citation>
    <scope>NUCLEOTIDE SEQUENCE [LARGE SCALE GENOMIC DNA]</scope>
    <source>
        <strain evidence="3 4">NBRC 112829</strain>
    </source>
</reference>
<evidence type="ECO:0000313" key="3">
    <source>
        <dbReference type="EMBL" id="GAA5530799.1"/>
    </source>
</evidence>
<accession>A0ABP9X5Z4</accession>
<name>A0ABP9X5Z4_9CHLR</name>
<dbReference type="InterPro" id="IPR023365">
    <property type="entry name" value="Sortase_dom-sf"/>
</dbReference>
<keyword evidence="4" id="KW-1185">Reference proteome</keyword>